<dbReference type="Pfam" id="PF00031">
    <property type="entry name" value="Cystatin"/>
    <property type="match status" value="1"/>
</dbReference>
<protein>
    <submittedName>
        <fullName evidence="2">Cysteine proteinase inhibitor</fullName>
    </submittedName>
</protein>
<proteinExistence type="predicted"/>
<feature type="domain" description="Cystatin" evidence="1">
    <location>
        <begin position="5"/>
        <end position="67"/>
    </location>
</feature>
<gene>
    <name evidence="2" type="ORF">M0812_12715</name>
</gene>
<dbReference type="InterPro" id="IPR046350">
    <property type="entry name" value="Cystatin_sf"/>
</dbReference>
<dbReference type="SUPFAM" id="SSF54403">
    <property type="entry name" value="Cystatin/monellin"/>
    <property type="match status" value="1"/>
</dbReference>
<name>A0AAV7ZLU5_9EUKA</name>
<dbReference type="Gene3D" id="3.10.450.10">
    <property type="match status" value="1"/>
</dbReference>
<accession>A0AAV7ZLU5</accession>
<dbReference type="AlphaFoldDB" id="A0AAV7ZLU5"/>
<organism evidence="2 3">
    <name type="scientific">Anaeramoeba flamelloides</name>
    <dbReference type="NCBI Taxonomy" id="1746091"/>
    <lineage>
        <taxon>Eukaryota</taxon>
        <taxon>Metamonada</taxon>
        <taxon>Anaeramoebidae</taxon>
        <taxon>Anaeramoeba</taxon>
    </lineage>
</organism>
<dbReference type="Proteomes" id="UP001146793">
    <property type="component" value="Unassembled WGS sequence"/>
</dbReference>
<sequence>MNFAGGYSKIEDHSHEKIQEIVQFGHNEIRKRTNSNYHLRRIISVEKQIVNGVNYRIKAEFVENAQVTIHEIVVHQSFKGDLKLSKHKIVN</sequence>
<dbReference type="InterPro" id="IPR000010">
    <property type="entry name" value="Cystatin_dom"/>
</dbReference>
<reference evidence="2" key="1">
    <citation type="submission" date="2022-08" db="EMBL/GenBank/DDBJ databases">
        <title>Novel sulphate-reducing endosymbionts in the free-living metamonad Anaeramoeba.</title>
        <authorList>
            <person name="Jerlstrom-Hultqvist J."/>
            <person name="Cepicka I."/>
            <person name="Gallot-Lavallee L."/>
            <person name="Salas-Leiva D."/>
            <person name="Curtis B.A."/>
            <person name="Zahonova K."/>
            <person name="Pipaliya S."/>
            <person name="Dacks J."/>
            <person name="Roger A.J."/>
        </authorList>
    </citation>
    <scope>NUCLEOTIDE SEQUENCE</scope>
    <source>
        <strain evidence="2">Busselton2</strain>
    </source>
</reference>
<dbReference type="EMBL" id="JANTQA010000026">
    <property type="protein sequence ID" value="KAJ3442962.1"/>
    <property type="molecule type" value="Genomic_DNA"/>
</dbReference>
<evidence type="ECO:0000313" key="2">
    <source>
        <dbReference type="EMBL" id="KAJ3442962.1"/>
    </source>
</evidence>
<dbReference type="GO" id="GO:0004869">
    <property type="term" value="F:cysteine-type endopeptidase inhibitor activity"/>
    <property type="evidence" value="ECO:0007669"/>
    <property type="project" value="InterPro"/>
</dbReference>
<comment type="caution">
    <text evidence="2">The sequence shown here is derived from an EMBL/GenBank/DDBJ whole genome shotgun (WGS) entry which is preliminary data.</text>
</comment>
<evidence type="ECO:0000313" key="3">
    <source>
        <dbReference type="Proteomes" id="UP001146793"/>
    </source>
</evidence>
<evidence type="ECO:0000259" key="1">
    <source>
        <dbReference type="Pfam" id="PF00031"/>
    </source>
</evidence>